<name>A0A640S8X3_9ACTN</name>
<evidence type="ECO:0000313" key="2">
    <source>
        <dbReference type="Proteomes" id="UP000435837"/>
    </source>
</evidence>
<evidence type="ECO:0000313" key="1">
    <source>
        <dbReference type="EMBL" id="GFE07699.1"/>
    </source>
</evidence>
<gene>
    <name evidence="1" type="ORF">Scani_39670</name>
</gene>
<dbReference type="AlphaFoldDB" id="A0A640S8X3"/>
<comment type="caution">
    <text evidence="1">The sequence shown here is derived from an EMBL/GenBank/DDBJ whole genome shotgun (WGS) entry which is preliminary data.</text>
</comment>
<protein>
    <submittedName>
        <fullName evidence="1">Uncharacterized protein</fullName>
    </submittedName>
</protein>
<proteinExistence type="predicted"/>
<dbReference type="Proteomes" id="UP000435837">
    <property type="component" value="Unassembled WGS sequence"/>
</dbReference>
<sequence length="74" mass="7816">MHMTFATTDVVPHACPDSLRLQKADVLCLSSTLPERVQARSDFGRMVSPLTFGAARVGLATVTQGGLGRAQSAD</sequence>
<organism evidence="1 2">
    <name type="scientific">Streptomyces caniferus</name>
    <dbReference type="NCBI Taxonomy" id="285557"/>
    <lineage>
        <taxon>Bacteria</taxon>
        <taxon>Bacillati</taxon>
        <taxon>Actinomycetota</taxon>
        <taxon>Actinomycetes</taxon>
        <taxon>Kitasatosporales</taxon>
        <taxon>Streptomycetaceae</taxon>
        <taxon>Streptomyces</taxon>
    </lineage>
</organism>
<reference evidence="1 2" key="1">
    <citation type="submission" date="2019-12" db="EMBL/GenBank/DDBJ databases">
        <title>Whole genome shotgun sequence of Streptomyces caniferus NBRC 15389.</title>
        <authorList>
            <person name="Ichikawa N."/>
            <person name="Kimura A."/>
            <person name="Kitahashi Y."/>
            <person name="Komaki H."/>
            <person name="Tamura T."/>
        </authorList>
    </citation>
    <scope>NUCLEOTIDE SEQUENCE [LARGE SCALE GENOMIC DNA]</scope>
    <source>
        <strain evidence="1 2">NBRC 15389</strain>
    </source>
</reference>
<dbReference type="EMBL" id="BLIN01000005">
    <property type="protein sequence ID" value="GFE07699.1"/>
    <property type="molecule type" value="Genomic_DNA"/>
</dbReference>
<accession>A0A640S8X3</accession>